<organism evidence="1 3">
    <name type="scientific">Amblyomma americanum</name>
    <name type="common">Lone star tick</name>
    <dbReference type="NCBI Taxonomy" id="6943"/>
    <lineage>
        <taxon>Eukaryota</taxon>
        <taxon>Metazoa</taxon>
        <taxon>Ecdysozoa</taxon>
        <taxon>Arthropoda</taxon>
        <taxon>Chelicerata</taxon>
        <taxon>Arachnida</taxon>
        <taxon>Acari</taxon>
        <taxon>Parasitiformes</taxon>
        <taxon>Ixodida</taxon>
        <taxon>Ixodoidea</taxon>
        <taxon>Ixodidae</taxon>
        <taxon>Amblyomminae</taxon>
        <taxon>Amblyomma</taxon>
    </lineage>
</organism>
<sequence>MQFSLVPASSKTIRKSQGGTFDTVVYEYCKNHPHKLVYVALSRVTGSQGLYLTIKEHDYCVYHHLSNQGRTLAKEFKRLEQHAFDTAYACCEVLLTNSATSSHNLY</sequence>
<keyword evidence="3" id="KW-1185">Reference proteome</keyword>
<proteinExistence type="predicted"/>
<protein>
    <submittedName>
        <fullName evidence="1">Uncharacterized protein</fullName>
    </submittedName>
</protein>
<dbReference type="AlphaFoldDB" id="A0AAQ4DHN1"/>
<reference evidence="1" key="3">
    <citation type="submission" date="2024-02" db="EMBL/GenBank/DDBJ databases">
        <authorList>
            <person name="Mcdaniel E.A."/>
            <person name="Celebi F.M."/>
            <person name="Reiter T."/>
            <person name="Weiss E.C."/>
            <person name="Chou S."/>
        </authorList>
    </citation>
    <scope>NUCLEOTIDE SEQUENCE</scope>
    <source>
        <strain evidence="1">F_SG_1</strain>
        <tissue evidence="1">Salivary glands</tissue>
    </source>
</reference>
<gene>
    <name evidence="2" type="ORF">V5799_024106</name>
    <name evidence="1" type="ORF">V5799_026762</name>
</gene>
<evidence type="ECO:0000313" key="2">
    <source>
        <dbReference type="EMBL" id="KAK8772650.1"/>
    </source>
</evidence>
<evidence type="ECO:0000313" key="3">
    <source>
        <dbReference type="Proteomes" id="UP001321473"/>
    </source>
</evidence>
<evidence type="ECO:0000313" key="1">
    <source>
        <dbReference type="EMBL" id="KAK8761971.1"/>
    </source>
</evidence>
<dbReference type="SUPFAM" id="SSF52540">
    <property type="entry name" value="P-loop containing nucleoside triphosphate hydrolases"/>
    <property type="match status" value="1"/>
</dbReference>
<dbReference type="EMBL" id="JARKHS020030598">
    <property type="protein sequence ID" value="KAK8761971.1"/>
    <property type="molecule type" value="Genomic_DNA"/>
</dbReference>
<reference evidence="1 3" key="1">
    <citation type="journal article" date="2023" name="Arcadia Sci">
        <title>De novo assembly of a long-read Amblyomma americanum tick genome.</title>
        <authorList>
            <person name="Chou S."/>
            <person name="Poskanzer K.E."/>
            <person name="Rollins M."/>
            <person name="Thuy-Boun P.S."/>
        </authorList>
    </citation>
    <scope>NUCLEOTIDE SEQUENCE [LARGE SCALE GENOMIC DNA]</scope>
    <source>
        <strain evidence="1">F_SG_1</strain>
        <tissue evidence="1">Salivary glands</tissue>
    </source>
</reference>
<comment type="caution">
    <text evidence="1">The sequence shown here is derived from an EMBL/GenBank/DDBJ whole genome shotgun (WGS) entry which is preliminary data.</text>
</comment>
<dbReference type="Proteomes" id="UP001321473">
    <property type="component" value="Unassembled WGS sequence"/>
</dbReference>
<dbReference type="EMBL" id="JARKHS020018001">
    <property type="protein sequence ID" value="KAK8772650.1"/>
    <property type="molecule type" value="Genomic_DNA"/>
</dbReference>
<accession>A0AAQ4DHN1</accession>
<name>A0AAQ4DHN1_AMBAM</name>
<reference evidence="1" key="2">
    <citation type="submission" date="2023-03" db="EMBL/GenBank/DDBJ databases">
        <authorList>
            <person name="Thuy-Boun P."/>
        </authorList>
    </citation>
    <scope>NUCLEOTIDE SEQUENCE</scope>
    <source>
        <strain evidence="1">F_SG_1</strain>
        <tissue evidence="1">Salivary glands</tissue>
    </source>
</reference>
<dbReference type="InterPro" id="IPR027417">
    <property type="entry name" value="P-loop_NTPase"/>
</dbReference>